<proteinExistence type="predicted"/>
<reference evidence="4" key="1">
    <citation type="submission" date="2016-12" db="EMBL/GenBank/DDBJ databases">
        <authorList>
            <person name="Varghese N."/>
            <person name="Submissions S."/>
        </authorList>
    </citation>
    <scope>NUCLEOTIDE SEQUENCE [LARGE SCALE GENOMIC DNA]</scope>
    <source>
        <strain evidence="4">DSM 45599</strain>
    </source>
</reference>
<organism evidence="3 4">
    <name type="scientific">Micromonospora cremea</name>
    <dbReference type="NCBI Taxonomy" id="709881"/>
    <lineage>
        <taxon>Bacteria</taxon>
        <taxon>Bacillati</taxon>
        <taxon>Actinomycetota</taxon>
        <taxon>Actinomycetes</taxon>
        <taxon>Micromonosporales</taxon>
        <taxon>Micromonosporaceae</taxon>
        <taxon>Micromonospora</taxon>
    </lineage>
</organism>
<dbReference type="AlphaFoldDB" id="A0A1N5TJC8"/>
<keyword evidence="2" id="KW-0812">Transmembrane</keyword>
<feature type="compositionally biased region" description="Basic residues" evidence="1">
    <location>
        <begin position="372"/>
        <end position="383"/>
    </location>
</feature>
<feature type="compositionally biased region" description="Gly residues" evidence="1">
    <location>
        <begin position="386"/>
        <end position="397"/>
    </location>
</feature>
<keyword evidence="2" id="KW-1133">Transmembrane helix</keyword>
<sequence>MNTAPHTGNPTSTAGAAASADTGAHLRRLRWAVRATLTLGVAASVAAKVLHARPNPISQIIAAWPPQALLLTVELISRVPHHRRSLGTIRIIATAIIAAIATWVSYWHLVGVATRYGETEAAAAYLLPISVDGLVIVASVSLVELTARIRASTGDHRPALIASPESPPAATEPATHVIRQGSAQPSTLAPEQRPAARAEGAPPGTRTRRPLRAVTVPTASPRACGPTAAPDGARQDAGDTADVDSAARGIDQPPQAAAARVPATPVDTVNGKASRSARPHQRSANLQPIDRLDDAQRVDPPQRRPGKGPRTQTDTAEGAVSDGGPANHDRHDPGTQTAIAGTVHGLSWAPDWPAPVERPGRAAVPRLAGCRPRSRSGRRRRARGSGVTGARGGCSGA</sequence>
<dbReference type="Pfam" id="PF10935">
    <property type="entry name" value="DUF2637"/>
    <property type="match status" value="1"/>
</dbReference>
<name>A0A1N5TJC8_9ACTN</name>
<evidence type="ECO:0000256" key="1">
    <source>
        <dbReference type="SAM" id="MobiDB-lite"/>
    </source>
</evidence>
<feature type="compositionally biased region" description="Low complexity" evidence="1">
    <location>
        <begin position="189"/>
        <end position="204"/>
    </location>
</feature>
<dbReference type="InterPro" id="IPR021235">
    <property type="entry name" value="DUF2637"/>
</dbReference>
<dbReference type="STRING" id="709881.SAMN04489832_0203"/>
<keyword evidence="4" id="KW-1185">Reference proteome</keyword>
<feature type="region of interest" description="Disordered" evidence="1">
    <location>
        <begin position="182"/>
        <end position="337"/>
    </location>
</feature>
<protein>
    <recommendedName>
        <fullName evidence="5">DUF2637 domain-containing protein</fullName>
    </recommendedName>
</protein>
<dbReference type="RefSeq" id="WP_074307956.1">
    <property type="nucleotide sequence ID" value="NZ_FSQT01000001.1"/>
</dbReference>
<feature type="compositionally biased region" description="Low complexity" evidence="1">
    <location>
        <begin position="251"/>
        <end position="268"/>
    </location>
</feature>
<dbReference type="EMBL" id="FSQT01000001">
    <property type="protein sequence ID" value="SIM48384.1"/>
    <property type="molecule type" value="Genomic_DNA"/>
</dbReference>
<feature type="transmembrane region" description="Helical" evidence="2">
    <location>
        <begin position="88"/>
        <end position="110"/>
    </location>
</feature>
<accession>A0A1N5TJC8</accession>
<gene>
    <name evidence="3" type="ORF">SAMN04489832_0203</name>
</gene>
<feature type="transmembrane region" description="Helical" evidence="2">
    <location>
        <begin position="122"/>
        <end position="143"/>
    </location>
</feature>
<evidence type="ECO:0008006" key="5">
    <source>
        <dbReference type="Google" id="ProtNLM"/>
    </source>
</evidence>
<dbReference type="Proteomes" id="UP000185124">
    <property type="component" value="Unassembled WGS sequence"/>
</dbReference>
<evidence type="ECO:0000256" key="2">
    <source>
        <dbReference type="SAM" id="Phobius"/>
    </source>
</evidence>
<evidence type="ECO:0000313" key="3">
    <source>
        <dbReference type="EMBL" id="SIM48384.1"/>
    </source>
</evidence>
<evidence type="ECO:0000313" key="4">
    <source>
        <dbReference type="Proteomes" id="UP000185124"/>
    </source>
</evidence>
<feature type="compositionally biased region" description="Basic and acidic residues" evidence="1">
    <location>
        <begin position="290"/>
        <end position="302"/>
    </location>
</feature>
<keyword evidence="2" id="KW-0472">Membrane</keyword>
<feature type="region of interest" description="Disordered" evidence="1">
    <location>
        <begin position="356"/>
        <end position="397"/>
    </location>
</feature>